<organism evidence="10 11">
    <name type="scientific">Veillonella magna</name>
    <dbReference type="NCBI Taxonomy" id="464322"/>
    <lineage>
        <taxon>Bacteria</taxon>
        <taxon>Bacillati</taxon>
        <taxon>Bacillota</taxon>
        <taxon>Negativicutes</taxon>
        <taxon>Veillonellales</taxon>
        <taxon>Veillonellaceae</taxon>
        <taxon>Veillonella</taxon>
    </lineage>
</organism>
<dbReference type="InterPro" id="IPR012347">
    <property type="entry name" value="Ferritin-like"/>
</dbReference>
<evidence type="ECO:0000313" key="10">
    <source>
        <dbReference type="EMBL" id="MBM6912089.1"/>
    </source>
</evidence>
<gene>
    <name evidence="10" type="ORF">H6A01_01930</name>
</gene>
<keyword evidence="3 8" id="KW-0409">Iron storage</keyword>
<dbReference type="RefSeq" id="WP_051245863.1">
    <property type="nucleotide sequence ID" value="NZ_CALXQD010000002.1"/>
</dbReference>
<dbReference type="InterPro" id="IPR001519">
    <property type="entry name" value="Ferritin"/>
</dbReference>
<comment type="function">
    <text evidence="1 8">Iron-storage protein.</text>
</comment>
<comment type="caution">
    <text evidence="10">The sequence shown here is derived from an EMBL/GenBank/DDBJ whole genome shotgun (WGS) entry which is preliminary data.</text>
</comment>
<keyword evidence="4 8" id="KW-0479">Metal-binding</keyword>
<dbReference type="Gene3D" id="1.20.1260.10">
    <property type="match status" value="1"/>
</dbReference>
<evidence type="ECO:0000313" key="11">
    <source>
        <dbReference type="Proteomes" id="UP000707138"/>
    </source>
</evidence>
<feature type="domain" description="Ferritin-like diiron" evidence="9">
    <location>
        <begin position="1"/>
        <end position="144"/>
    </location>
</feature>
<comment type="similarity">
    <text evidence="2 8">Belongs to the ferritin family. Prokaryotic subfamily.</text>
</comment>
<sequence>MNQKIAKALNEQVIFEFNSAYLYLAMSLAMADARFKGFAAWLRFQYQEEMDHAFKFVDYLDSRNESVTLGDIKAHAVDFTDPLKVAEAVYAHEQVITGKINDLYTLAVEEKDYATVNFLNWFVTEQVEEEANARDLVDEFTFAGDSRASQLFVDARLGGRAK</sequence>
<comment type="catalytic activity">
    <reaction evidence="7 8">
        <text>4 Fe(2+) + O2 + 6 H2O = 4 iron(III) oxide-hydroxide + 12 H(+)</text>
        <dbReference type="Rhea" id="RHEA:11972"/>
        <dbReference type="ChEBI" id="CHEBI:15377"/>
        <dbReference type="ChEBI" id="CHEBI:15378"/>
        <dbReference type="ChEBI" id="CHEBI:15379"/>
        <dbReference type="ChEBI" id="CHEBI:29033"/>
        <dbReference type="ChEBI" id="CHEBI:78619"/>
        <dbReference type="EC" id="1.16.3.2"/>
    </reaction>
</comment>
<evidence type="ECO:0000256" key="3">
    <source>
        <dbReference type="ARBA" id="ARBA00022434"/>
    </source>
</evidence>
<dbReference type="EMBL" id="JACJLA010000002">
    <property type="protein sequence ID" value="MBM6912089.1"/>
    <property type="molecule type" value="Genomic_DNA"/>
</dbReference>
<dbReference type="PROSITE" id="PS50905">
    <property type="entry name" value="FERRITIN_LIKE"/>
    <property type="match status" value="1"/>
</dbReference>
<dbReference type="InterPro" id="IPR009078">
    <property type="entry name" value="Ferritin-like_SF"/>
</dbReference>
<evidence type="ECO:0000256" key="4">
    <source>
        <dbReference type="ARBA" id="ARBA00022723"/>
    </source>
</evidence>
<keyword evidence="5" id="KW-0560">Oxidoreductase</keyword>
<evidence type="ECO:0000256" key="2">
    <source>
        <dbReference type="ARBA" id="ARBA00006950"/>
    </source>
</evidence>
<name>A0ABS2GD73_9FIRM</name>
<dbReference type="Proteomes" id="UP000707138">
    <property type="component" value="Unassembled WGS sequence"/>
</dbReference>
<dbReference type="PANTHER" id="PTHR11431:SF127">
    <property type="entry name" value="BACTERIAL NON-HEME FERRITIN"/>
    <property type="match status" value="1"/>
</dbReference>
<evidence type="ECO:0000256" key="7">
    <source>
        <dbReference type="ARBA" id="ARBA00048035"/>
    </source>
</evidence>
<evidence type="ECO:0000256" key="6">
    <source>
        <dbReference type="ARBA" id="ARBA00023004"/>
    </source>
</evidence>
<keyword evidence="6 8" id="KW-0408">Iron</keyword>
<keyword evidence="11" id="KW-1185">Reference proteome</keyword>
<dbReference type="CDD" id="cd01055">
    <property type="entry name" value="Nonheme_Ferritin"/>
    <property type="match status" value="1"/>
</dbReference>
<evidence type="ECO:0000256" key="5">
    <source>
        <dbReference type="ARBA" id="ARBA00023002"/>
    </source>
</evidence>
<dbReference type="SUPFAM" id="SSF47240">
    <property type="entry name" value="Ferritin-like"/>
    <property type="match status" value="1"/>
</dbReference>
<protein>
    <recommendedName>
        <fullName evidence="8">Ferritin</fullName>
        <ecNumber evidence="8">1.16.3.2</ecNumber>
    </recommendedName>
</protein>
<accession>A0ABS2GD73</accession>
<evidence type="ECO:0000256" key="1">
    <source>
        <dbReference type="ARBA" id="ARBA00002485"/>
    </source>
</evidence>
<dbReference type="InterPro" id="IPR041719">
    <property type="entry name" value="Ferritin_prok"/>
</dbReference>
<dbReference type="PANTHER" id="PTHR11431">
    <property type="entry name" value="FERRITIN"/>
    <property type="match status" value="1"/>
</dbReference>
<comment type="subcellular location">
    <subcellularLocation>
        <location evidence="8">Cytoplasm</location>
    </subcellularLocation>
</comment>
<evidence type="ECO:0000259" key="9">
    <source>
        <dbReference type="PROSITE" id="PS50905"/>
    </source>
</evidence>
<dbReference type="InterPro" id="IPR009040">
    <property type="entry name" value="Ferritin-like_diiron"/>
</dbReference>
<dbReference type="Pfam" id="PF00210">
    <property type="entry name" value="Ferritin"/>
    <property type="match status" value="1"/>
</dbReference>
<reference evidence="10 11" key="1">
    <citation type="journal article" date="2021" name="Sci. Rep.">
        <title>The distribution of antibiotic resistance genes in chicken gut microbiota commensals.</title>
        <authorList>
            <person name="Juricova H."/>
            <person name="Matiasovicova J."/>
            <person name="Kubasova T."/>
            <person name="Cejkova D."/>
            <person name="Rychlik I."/>
        </authorList>
    </citation>
    <scope>NUCLEOTIDE SEQUENCE [LARGE SCALE GENOMIC DNA]</scope>
    <source>
        <strain evidence="10 11">An537</strain>
    </source>
</reference>
<proteinExistence type="inferred from homology"/>
<dbReference type="InterPro" id="IPR008331">
    <property type="entry name" value="Ferritin_DPS_dom"/>
</dbReference>
<keyword evidence="8" id="KW-0963">Cytoplasm</keyword>
<dbReference type="EC" id="1.16.3.2" evidence="8"/>
<evidence type="ECO:0000256" key="8">
    <source>
        <dbReference type="RuleBase" id="RU361145"/>
    </source>
</evidence>